<accession>A0ABX4UF45</accession>
<reference evidence="1 2" key="1">
    <citation type="submission" date="2017-12" db="EMBL/GenBank/DDBJ databases">
        <title>Detection of the carbapenemase gene blaVIM-5 in members of the Pseudomonas putida group isolated from polluted Nigerian wetlands.</title>
        <authorList>
            <person name="Adelowo O."/>
            <person name="Vollmers J."/>
            <person name="Maeusezahl I."/>
            <person name="Kaster A.-K."/>
            <person name="Mueller J.A."/>
        </authorList>
    </citation>
    <scope>NUCLEOTIDE SEQUENCE [LARGE SCALE GENOMIC DNA]</scope>
    <source>
        <strain evidence="1 2">MR119</strain>
    </source>
</reference>
<gene>
    <name evidence="1" type="ORF">CXG53_20900</name>
</gene>
<organism evidence="1 2">
    <name type="scientific">Pseudomonas guariconensis</name>
    <dbReference type="NCBI Taxonomy" id="1288410"/>
    <lineage>
        <taxon>Bacteria</taxon>
        <taxon>Pseudomonadati</taxon>
        <taxon>Pseudomonadota</taxon>
        <taxon>Gammaproteobacteria</taxon>
        <taxon>Pseudomonadales</taxon>
        <taxon>Pseudomonadaceae</taxon>
        <taxon>Pseudomonas</taxon>
    </lineage>
</organism>
<comment type="caution">
    <text evidence="1">The sequence shown here is derived from an EMBL/GenBank/DDBJ whole genome shotgun (WGS) entry which is preliminary data.</text>
</comment>
<keyword evidence="2" id="KW-1185">Reference proteome</keyword>
<evidence type="ECO:0000313" key="2">
    <source>
        <dbReference type="Proteomes" id="UP000234839"/>
    </source>
</evidence>
<dbReference type="EMBL" id="PJCP01000020">
    <property type="protein sequence ID" value="PLV22283.1"/>
    <property type="molecule type" value="Genomic_DNA"/>
</dbReference>
<name>A0ABX4UF45_9PSED</name>
<proteinExistence type="predicted"/>
<sequence length="75" mass="7591">MIQAFKREGFGKTTATAKAGSKGGGCLYVTGLRRRAILSGLPGSGHPQADGQAANLAKNILSQAATGCRASACIR</sequence>
<evidence type="ECO:0000313" key="1">
    <source>
        <dbReference type="EMBL" id="PLV22283.1"/>
    </source>
</evidence>
<dbReference type="Proteomes" id="UP000234839">
    <property type="component" value="Unassembled WGS sequence"/>
</dbReference>
<protein>
    <submittedName>
        <fullName evidence="1">Uncharacterized protein</fullName>
    </submittedName>
</protein>